<comment type="similarity">
    <text evidence="2">Belongs to the potassium channel KCNE family.</text>
</comment>
<keyword evidence="5 6" id="KW-0472">Membrane</keyword>
<dbReference type="HOGENOM" id="CLU_2298049_0_0_1"/>
<organism evidence="7 8">
    <name type="scientific">Latimeria chalumnae</name>
    <name type="common">Coelacanth</name>
    <dbReference type="NCBI Taxonomy" id="7897"/>
    <lineage>
        <taxon>Eukaryota</taxon>
        <taxon>Metazoa</taxon>
        <taxon>Chordata</taxon>
        <taxon>Craniata</taxon>
        <taxon>Vertebrata</taxon>
        <taxon>Euteleostomi</taxon>
        <taxon>Coelacanthiformes</taxon>
        <taxon>Coelacanthidae</taxon>
        <taxon>Latimeria</taxon>
    </lineage>
</organism>
<evidence type="ECO:0000256" key="3">
    <source>
        <dbReference type="ARBA" id="ARBA00022692"/>
    </source>
</evidence>
<evidence type="ECO:0000256" key="1">
    <source>
        <dbReference type="ARBA" id="ARBA00004167"/>
    </source>
</evidence>
<evidence type="ECO:0000256" key="6">
    <source>
        <dbReference type="SAM" id="Phobius"/>
    </source>
</evidence>
<dbReference type="Pfam" id="PF02060">
    <property type="entry name" value="ISK_Channel"/>
    <property type="match status" value="1"/>
</dbReference>
<dbReference type="AlphaFoldDB" id="H3B2M1"/>
<dbReference type="Ensembl" id="ENSLACT00000016254.1">
    <property type="protein sequence ID" value="ENSLACP00000016142.1"/>
    <property type="gene ID" value="ENSLACG00000014218.1"/>
</dbReference>
<keyword evidence="3 6" id="KW-0812">Transmembrane</keyword>
<dbReference type="InterPro" id="IPR000369">
    <property type="entry name" value="K_chnl_KCNE"/>
</dbReference>
<dbReference type="GO" id="GO:0005249">
    <property type="term" value="F:voltage-gated potassium channel activity"/>
    <property type="evidence" value="ECO:0007669"/>
    <property type="project" value="InterPro"/>
</dbReference>
<name>H3B2M1_LATCH</name>
<reference evidence="7" key="3">
    <citation type="submission" date="2025-09" db="UniProtKB">
        <authorList>
            <consortium name="Ensembl"/>
        </authorList>
    </citation>
    <scope>IDENTIFICATION</scope>
</reference>
<protein>
    <submittedName>
        <fullName evidence="7">Uncharacterized protein</fullName>
    </submittedName>
</protein>
<sequence>KMKVNKTELNSMLWDFLQDYMKNSNSSSFTSNPESDSPETYSFCYVLVIVGFFAIAVCSVMVSNVFLNKDRAAEESFKKYLEFRKIQNKSKKYFLFPLLDN</sequence>
<comment type="subcellular location">
    <subcellularLocation>
        <location evidence="1">Membrane</location>
        <topology evidence="1">Single-pass membrane protein</topology>
    </subcellularLocation>
</comment>
<evidence type="ECO:0000256" key="5">
    <source>
        <dbReference type="ARBA" id="ARBA00023136"/>
    </source>
</evidence>
<evidence type="ECO:0000256" key="2">
    <source>
        <dbReference type="ARBA" id="ARBA00005688"/>
    </source>
</evidence>
<keyword evidence="8" id="KW-1185">Reference proteome</keyword>
<feature type="transmembrane region" description="Helical" evidence="6">
    <location>
        <begin position="40"/>
        <end position="67"/>
    </location>
</feature>
<evidence type="ECO:0000313" key="8">
    <source>
        <dbReference type="Proteomes" id="UP000008672"/>
    </source>
</evidence>
<reference evidence="7" key="2">
    <citation type="submission" date="2025-08" db="UniProtKB">
        <authorList>
            <consortium name="Ensembl"/>
        </authorList>
    </citation>
    <scope>IDENTIFICATION</scope>
</reference>
<reference evidence="8" key="1">
    <citation type="submission" date="2011-08" db="EMBL/GenBank/DDBJ databases">
        <title>The draft genome of Latimeria chalumnae.</title>
        <authorList>
            <person name="Di Palma F."/>
            <person name="Alfoldi J."/>
            <person name="Johnson J."/>
            <person name="Berlin A."/>
            <person name="Gnerre S."/>
            <person name="Jaffe D."/>
            <person name="MacCallum I."/>
            <person name="Young S."/>
            <person name="Walker B.J."/>
            <person name="Lander E."/>
            <person name="Lindblad-Toh K."/>
        </authorList>
    </citation>
    <scope>NUCLEOTIDE SEQUENCE [LARGE SCALE GENOMIC DNA]</scope>
    <source>
        <strain evidence="8">Wild caught</strain>
    </source>
</reference>
<proteinExistence type="inferred from homology"/>
<dbReference type="InParanoid" id="H3B2M1"/>
<keyword evidence="4 6" id="KW-1133">Transmembrane helix</keyword>
<dbReference type="GO" id="GO:0016020">
    <property type="term" value="C:membrane"/>
    <property type="evidence" value="ECO:0007669"/>
    <property type="project" value="UniProtKB-SubCell"/>
</dbReference>
<evidence type="ECO:0000313" key="7">
    <source>
        <dbReference type="Ensembl" id="ENSLACP00000016142.1"/>
    </source>
</evidence>
<dbReference type="Proteomes" id="UP000008672">
    <property type="component" value="Unassembled WGS sequence"/>
</dbReference>
<dbReference type="EMBL" id="AFYH01042886">
    <property type="status" value="NOT_ANNOTATED_CDS"/>
    <property type="molecule type" value="Genomic_DNA"/>
</dbReference>
<accession>H3B2M1</accession>
<evidence type="ECO:0000256" key="4">
    <source>
        <dbReference type="ARBA" id="ARBA00022989"/>
    </source>
</evidence>